<name>A0A7E4W4H8_PANRE</name>
<evidence type="ECO:0000313" key="1">
    <source>
        <dbReference type="Proteomes" id="UP000492821"/>
    </source>
</evidence>
<keyword evidence="1" id="KW-1185">Reference proteome</keyword>
<dbReference type="WBParaSite" id="Pan_g6932.t1">
    <property type="protein sequence ID" value="Pan_g6932.t1"/>
    <property type="gene ID" value="Pan_g6932"/>
</dbReference>
<reference evidence="1" key="1">
    <citation type="journal article" date="2013" name="Genetics">
        <title>The draft genome and transcriptome of Panagrellus redivivus are shaped by the harsh demands of a free-living lifestyle.</title>
        <authorList>
            <person name="Srinivasan J."/>
            <person name="Dillman A.R."/>
            <person name="Macchietto M.G."/>
            <person name="Heikkinen L."/>
            <person name="Lakso M."/>
            <person name="Fracchia K.M."/>
            <person name="Antoshechkin I."/>
            <person name="Mortazavi A."/>
            <person name="Wong G."/>
            <person name="Sternberg P.W."/>
        </authorList>
    </citation>
    <scope>NUCLEOTIDE SEQUENCE [LARGE SCALE GENOMIC DNA]</scope>
    <source>
        <strain evidence="1">MT8872</strain>
    </source>
</reference>
<reference evidence="2" key="2">
    <citation type="submission" date="2020-10" db="UniProtKB">
        <authorList>
            <consortium name="WormBaseParasite"/>
        </authorList>
    </citation>
    <scope>IDENTIFICATION</scope>
</reference>
<dbReference type="AlphaFoldDB" id="A0A7E4W4H8"/>
<proteinExistence type="predicted"/>
<protein>
    <submittedName>
        <fullName evidence="2">Lipoprotein</fullName>
    </submittedName>
</protein>
<accession>A0A7E4W4H8</accession>
<evidence type="ECO:0000313" key="2">
    <source>
        <dbReference type="WBParaSite" id="Pan_g6932.t1"/>
    </source>
</evidence>
<dbReference type="Proteomes" id="UP000492821">
    <property type="component" value="Unassembled WGS sequence"/>
</dbReference>
<sequence>MLSSMATGSRAAIRLEGDHYSHVRVVVAVVHNMMSSDAVRGGPVTGMRVIGADEMSEGPEATGWKQVING</sequence>
<organism evidence="1 2">
    <name type="scientific">Panagrellus redivivus</name>
    <name type="common">Microworm</name>
    <dbReference type="NCBI Taxonomy" id="6233"/>
    <lineage>
        <taxon>Eukaryota</taxon>
        <taxon>Metazoa</taxon>
        <taxon>Ecdysozoa</taxon>
        <taxon>Nematoda</taxon>
        <taxon>Chromadorea</taxon>
        <taxon>Rhabditida</taxon>
        <taxon>Tylenchina</taxon>
        <taxon>Panagrolaimomorpha</taxon>
        <taxon>Panagrolaimoidea</taxon>
        <taxon>Panagrolaimidae</taxon>
        <taxon>Panagrellus</taxon>
    </lineage>
</organism>